<feature type="binding site" evidence="10">
    <location>
        <position position="152"/>
    </location>
    <ligand>
        <name>Mg(2+)</name>
        <dbReference type="ChEBI" id="CHEBI:18420"/>
        <label>2</label>
    </ligand>
</feature>
<evidence type="ECO:0000256" key="2">
    <source>
        <dbReference type="ARBA" id="ARBA00004904"/>
    </source>
</evidence>
<evidence type="ECO:0000256" key="8">
    <source>
        <dbReference type="ARBA" id="ARBA00023211"/>
    </source>
</evidence>
<keyword evidence="5 10" id="KW-0686">Riboflavin biosynthesis</keyword>
<feature type="binding site" evidence="10">
    <location>
        <begin position="149"/>
        <end position="153"/>
    </location>
    <ligand>
        <name>D-ribulose 5-phosphate</name>
        <dbReference type="ChEBI" id="CHEBI:58121"/>
    </ligand>
</feature>
<feature type="binding site" evidence="10">
    <location>
        <position position="37"/>
    </location>
    <ligand>
        <name>Mg(2+)</name>
        <dbReference type="ChEBI" id="CHEBI:18420"/>
        <label>1</label>
    </ligand>
</feature>
<dbReference type="SUPFAM" id="SSF55821">
    <property type="entry name" value="YrdC/RibB"/>
    <property type="match status" value="1"/>
</dbReference>
<feature type="binding site" evidence="10">
    <location>
        <position position="37"/>
    </location>
    <ligand>
        <name>Mg(2+)</name>
        <dbReference type="ChEBI" id="CHEBI:18420"/>
        <label>2</label>
    </ligand>
</feature>
<gene>
    <name evidence="10 12" type="primary">ribB</name>
    <name evidence="12" type="ORF">ACFO3G_01035</name>
</gene>
<dbReference type="PANTHER" id="PTHR21327">
    <property type="entry name" value="GTP CYCLOHYDROLASE II-RELATED"/>
    <property type="match status" value="1"/>
</dbReference>
<feature type="site" description="Essential for catalytic activity" evidence="10">
    <location>
        <position position="173"/>
    </location>
</feature>
<proteinExistence type="inferred from homology"/>
<feature type="binding site" evidence="10">
    <location>
        <begin position="36"/>
        <end position="37"/>
    </location>
    <ligand>
        <name>D-ribulose 5-phosphate</name>
        <dbReference type="ChEBI" id="CHEBI:58121"/>
    </ligand>
</feature>
<dbReference type="PANTHER" id="PTHR21327:SF38">
    <property type="entry name" value="3,4-DIHYDROXY-2-BUTANONE 4-PHOSPHATE SYNTHASE"/>
    <property type="match status" value="1"/>
</dbReference>
<evidence type="ECO:0000256" key="4">
    <source>
        <dbReference type="ARBA" id="ARBA00018836"/>
    </source>
</evidence>
<keyword evidence="6 10" id="KW-0479">Metal-binding</keyword>
<evidence type="ECO:0000256" key="7">
    <source>
        <dbReference type="ARBA" id="ARBA00022842"/>
    </source>
</evidence>
<comment type="subunit">
    <text evidence="10 11">Homodimer.</text>
</comment>
<protein>
    <recommendedName>
        <fullName evidence="4 10">3,4-dihydroxy-2-butanone 4-phosphate synthase</fullName>
        <shortName evidence="10 11">DHBP synthase</shortName>
        <ecNumber evidence="3 10">4.1.99.12</ecNumber>
    </recommendedName>
</protein>
<evidence type="ECO:0000313" key="13">
    <source>
        <dbReference type="Proteomes" id="UP001596020"/>
    </source>
</evidence>
<keyword evidence="9 10" id="KW-0456">Lyase</keyword>
<sequence>MNLLEQFGQTFSDRVEAACTCLREGRGILLVDDENRENEGDIIYPTINLTPKNMALMIRECSGIVCLCLKGSKCDELGLRPMVEENTCKNHTAFTISIEAKEGVTTGVSAKDRVTTIKTASAKDAKAEDLVHPGHVFPLRASDGGVFERRGHTEGSIDIVSIAGLGDSAVLCELTNEDGTMARLPQIVEFGKTHNMSVLTIEDICQYRKLHR</sequence>
<reference evidence="13" key="1">
    <citation type="journal article" date="2019" name="Int. J. Syst. Evol. Microbiol.">
        <title>The Global Catalogue of Microorganisms (GCM) 10K type strain sequencing project: providing services to taxonomists for standard genome sequencing and annotation.</title>
        <authorList>
            <consortium name="The Broad Institute Genomics Platform"/>
            <consortium name="The Broad Institute Genome Sequencing Center for Infectious Disease"/>
            <person name="Wu L."/>
            <person name="Ma J."/>
        </authorList>
    </citation>
    <scope>NUCLEOTIDE SEQUENCE [LARGE SCALE GENOMIC DNA]</scope>
    <source>
        <strain evidence="13">CGMCC 4.7357</strain>
    </source>
</reference>
<evidence type="ECO:0000256" key="3">
    <source>
        <dbReference type="ARBA" id="ARBA00012153"/>
    </source>
</evidence>
<dbReference type="InterPro" id="IPR017945">
    <property type="entry name" value="DHBP_synth_RibB-like_a/b_dom"/>
</dbReference>
<comment type="cofactor">
    <cofactor evidence="10 11">
        <name>Mg(2+)</name>
        <dbReference type="ChEBI" id="CHEBI:18420"/>
    </cofactor>
    <cofactor evidence="10 11">
        <name>Mn(2+)</name>
        <dbReference type="ChEBI" id="CHEBI:29035"/>
    </cofactor>
    <text evidence="10 11">Binds 2 divalent metal cations per subunit. Magnesium or manganese.</text>
</comment>
<evidence type="ECO:0000256" key="6">
    <source>
        <dbReference type="ARBA" id="ARBA00022723"/>
    </source>
</evidence>
<dbReference type="Gene3D" id="3.90.870.10">
    <property type="entry name" value="DHBP synthase"/>
    <property type="match status" value="1"/>
</dbReference>
<evidence type="ECO:0000256" key="1">
    <source>
        <dbReference type="ARBA" id="ARBA00002284"/>
    </source>
</evidence>
<comment type="catalytic activity">
    <reaction evidence="10 11">
        <text>D-ribulose 5-phosphate = (2S)-2-hydroxy-3-oxobutyl phosphate + formate + H(+)</text>
        <dbReference type="Rhea" id="RHEA:18457"/>
        <dbReference type="ChEBI" id="CHEBI:15378"/>
        <dbReference type="ChEBI" id="CHEBI:15740"/>
        <dbReference type="ChEBI" id="CHEBI:58121"/>
        <dbReference type="ChEBI" id="CHEBI:58830"/>
        <dbReference type="EC" id="4.1.99.12"/>
    </reaction>
</comment>
<dbReference type="HAMAP" id="MF_00180">
    <property type="entry name" value="RibB"/>
    <property type="match status" value="1"/>
</dbReference>
<evidence type="ECO:0000256" key="10">
    <source>
        <dbReference type="HAMAP-Rule" id="MF_00180"/>
    </source>
</evidence>
<accession>A0ABV9K5I1</accession>
<evidence type="ECO:0000256" key="11">
    <source>
        <dbReference type="RuleBase" id="RU003843"/>
    </source>
</evidence>
<name>A0ABV9K5I1_9PORP</name>
<dbReference type="Pfam" id="PF00926">
    <property type="entry name" value="DHBP_synthase"/>
    <property type="match status" value="1"/>
</dbReference>
<dbReference type="EC" id="4.1.99.12" evidence="3 10"/>
<keyword evidence="13" id="KW-1185">Reference proteome</keyword>
<comment type="caution">
    <text evidence="12">The sequence shown here is derived from an EMBL/GenBank/DDBJ whole genome shotgun (WGS) entry which is preliminary data.</text>
</comment>
<comment type="similarity">
    <text evidence="10 11">Belongs to the DHBP synthase family.</text>
</comment>
<comment type="function">
    <text evidence="1 10 11">Catalyzes the conversion of D-ribulose 5-phosphate to formate and 3,4-dihydroxy-2-butanone 4-phosphate.</text>
</comment>
<evidence type="ECO:0000313" key="12">
    <source>
        <dbReference type="EMBL" id="MFC4665216.1"/>
    </source>
</evidence>
<organism evidence="12 13">
    <name type="scientific">Falsiporphyromonas endometrii</name>
    <dbReference type="NCBI Taxonomy" id="1387297"/>
    <lineage>
        <taxon>Bacteria</taxon>
        <taxon>Pseudomonadati</taxon>
        <taxon>Bacteroidota</taxon>
        <taxon>Bacteroidia</taxon>
        <taxon>Bacteroidales</taxon>
        <taxon>Porphyromonadaceae</taxon>
        <taxon>Falsiporphyromonas</taxon>
    </lineage>
</organism>
<keyword evidence="7 10" id="KW-0460">Magnesium</keyword>
<dbReference type="RefSeq" id="WP_380077152.1">
    <property type="nucleotide sequence ID" value="NZ_JBHSGO010000015.1"/>
</dbReference>
<dbReference type="Proteomes" id="UP001596020">
    <property type="component" value="Unassembled WGS sequence"/>
</dbReference>
<dbReference type="GO" id="GO:0008686">
    <property type="term" value="F:3,4-dihydroxy-2-butanone-4-phosphate synthase activity"/>
    <property type="evidence" value="ECO:0007669"/>
    <property type="project" value="UniProtKB-EC"/>
</dbReference>
<dbReference type="NCBIfam" id="TIGR00506">
    <property type="entry name" value="ribB"/>
    <property type="match status" value="1"/>
</dbReference>
<feature type="site" description="Essential for catalytic activity" evidence="10">
    <location>
        <position position="135"/>
    </location>
</feature>
<keyword evidence="8 10" id="KW-0464">Manganese</keyword>
<comment type="pathway">
    <text evidence="2 10 11">Cofactor biosynthesis; riboflavin biosynthesis; 2-hydroxy-3-oxobutyl phosphate from D-ribulose 5-phosphate: step 1/1.</text>
</comment>
<feature type="binding site" evidence="10">
    <location>
        <position position="41"/>
    </location>
    <ligand>
        <name>D-ribulose 5-phosphate</name>
        <dbReference type="ChEBI" id="CHEBI:58121"/>
    </ligand>
</feature>
<evidence type="ECO:0000256" key="5">
    <source>
        <dbReference type="ARBA" id="ARBA00022619"/>
    </source>
</evidence>
<evidence type="ECO:0000256" key="9">
    <source>
        <dbReference type="ARBA" id="ARBA00023239"/>
    </source>
</evidence>
<dbReference type="InterPro" id="IPR000422">
    <property type="entry name" value="DHBP_synthase_RibB"/>
</dbReference>
<dbReference type="EMBL" id="JBHSGO010000015">
    <property type="protein sequence ID" value="MFC4665216.1"/>
    <property type="molecule type" value="Genomic_DNA"/>
</dbReference>